<protein>
    <submittedName>
        <fullName evidence="1">Uncharacterized protein</fullName>
    </submittedName>
</protein>
<organism evidence="1 2">
    <name type="scientific">Haematococcus lacustris</name>
    <name type="common">Green alga</name>
    <name type="synonym">Haematococcus pluvialis</name>
    <dbReference type="NCBI Taxonomy" id="44745"/>
    <lineage>
        <taxon>Eukaryota</taxon>
        <taxon>Viridiplantae</taxon>
        <taxon>Chlorophyta</taxon>
        <taxon>core chlorophytes</taxon>
        <taxon>Chlorophyceae</taxon>
        <taxon>CS clade</taxon>
        <taxon>Chlamydomonadales</taxon>
        <taxon>Haematococcaceae</taxon>
        <taxon>Haematococcus</taxon>
    </lineage>
</organism>
<dbReference type="AlphaFoldDB" id="A0A6A0A1F0"/>
<proteinExistence type="predicted"/>
<name>A0A6A0A1F0_HAELA</name>
<evidence type="ECO:0000313" key="2">
    <source>
        <dbReference type="Proteomes" id="UP000485058"/>
    </source>
</evidence>
<comment type="caution">
    <text evidence="1">The sequence shown here is derived from an EMBL/GenBank/DDBJ whole genome shotgun (WGS) entry which is preliminary data.</text>
</comment>
<keyword evidence="2" id="KW-1185">Reference proteome</keyword>
<gene>
    <name evidence="1" type="ORF">HaLaN_22840</name>
</gene>
<dbReference type="Proteomes" id="UP000485058">
    <property type="component" value="Unassembled WGS sequence"/>
</dbReference>
<reference evidence="1 2" key="1">
    <citation type="submission" date="2020-02" db="EMBL/GenBank/DDBJ databases">
        <title>Draft genome sequence of Haematococcus lacustris strain NIES-144.</title>
        <authorList>
            <person name="Morimoto D."/>
            <person name="Nakagawa S."/>
            <person name="Yoshida T."/>
            <person name="Sawayama S."/>
        </authorList>
    </citation>
    <scope>NUCLEOTIDE SEQUENCE [LARGE SCALE GENOMIC DNA]</scope>
    <source>
        <strain evidence="1 2">NIES-144</strain>
    </source>
</reference>
<feature type="non-terminal residue" evidence="1">
    <location>
        <position position="89"/>
    </location>
</feature>
<accession>A0A6A0A1F0</accession>
<evidence type="ECO:0000313" key="1">
    <source>
        <dbReference type="EMBL" id="GFH24958.1"/>
    </source>
</evidence>
<sequence>MAPKQLYYSTTAMTGSLGPGHAVDLDQVAQRRDLVDVASAYPAKAKVRKSYRVPSKGVDVLFRQDHAGPQWGYINLDQARSRATTGRAR</sequence>
<dbReference type="EMBL" id="BLLF01002678">
    <property type="protein sequence ID" value="GFH24958.1"/>
    <property type="molecule type" value="Genomic_DNA"/>
</dbReference>